<gene>
    <name evidence="12" type="ORF">SAMN05444920_102768</name>
</gene>
<dbReference type="CDD" id="cd05913">
    <property type="entry name" value="PaaK"/>
    <property type="match status" value="1"/>
</dbReference>
<protein>
    <recommendedName>
        <fullName evidence="7 9">Phenylacetate-coenzyme A ligase</fullName>
        <ecNumber evidence="6 9">6.2.1.30</ecNumber>
    </recommendedName>
    <alternativeName>
        <fullName evidence="8 9">Phenylacetyl-CoA ligase</fullName>
    </alternativeName>
</protein>
<keyword evidence="2 9" id="KW-0436">Ligase</keyword>
<dbReference type="Proteomes" id="UP000236732">
    <property type="component" value="Unassembled WGS sequence"/>
</dbReference>
<dbReference type="AlphaFoldDB" id="A0A1H5ZM81"/>
<feature type="domain" description="AMP-dependent synthetase/ligase" evidence="10">
    <location>
        <begin position="86"/>
        <end position="252"/>
    </location>
</feature>
<dbReference type="Pfam" id="PF00501">
    <property type="entry name" value="AMP-binding"/>
    <property type="match status" value="1"/>
</dbReference>
<dbReference type="GO" id="GO:0010124">
    <property type="term" value="P:phenylacetate catabolic process"/>
    <property type="evidence" value="ECO:0007669"/>
    <property type="project" value="UniProtKB-UniRule"/>
</dbReference>
<evidence type="ECO:0000259" key="11">
    <source>
        <dbReference type="Pfam" id="PF14535"/>
    </source>
</evidence>
<dbReference type="EC" id="6.2.1.30" evidence="6 9"/>
<comment type="subunit">
    <text evidence="1">Monomer.</text>
</comment>
<dbReference type="GO" id="GO:0047475">
    <property type="term" value="F:phenylacetate-CoA ligase activity"/>
    <property type="evidence" value="ECO:0007669"/>
    <property type="project" value="UniProtKB-EC"/>
</dbReference>
<dbReference type="InterPro" id="IPR011880">
    <property type="entry name" value="PA_CoA_ligase"/>
</dbReference>
<dbReference type="PANTHER" id="PTHR43439:SF1">
    <property type="entry name" value="PHENYLACETATE-COENZYME A LIGASE"/>
    <property type="match status" value="1"/>
</dbReference>
<keyword evidence="3 9" id="KW-0547">Nucleotide-binding</keyword>
<evidence type="ECO:0000256" key="9">
    <source>
        <dbReference type="PIRNR" id="PIRNR006444"/>
    </source>
</evidence>
<keyword evidence="13" id="KW-1185">Reference proteome</keyword>
<dbReference type="SUPFAM" id="SSF56801">
    <property type="entry name" value="Acetyl-CoA synthetase-like"/>
    <property type="match status" value="1"/>
</dbReference>
<name>A0A1H5ZM81_9ACTN</name>
<evidence type="ECO:0000256" key="2">
    <source>
        <dbReference type="ARBA" id="ARBA00022598"/>
    </source>
</evidence>
<comment type="pathway">
    <text evidence="4 9">Aromatic compound metabolism; phenylacetate degradation.</text>
</comment>
<dbReference type="Gene3D" id="3.30.300.30">
    <property type="match status" value="1"/>
</dbReference>
<dbReference type="EMBL" id="FNVT01000002">
    <property type="protein sequence ID" value="SEG37529.1"/>
    <property type="molecule type" value="Genomic_DNA"/>
</dbReference>
<feature type="domain" description="AMP-dependent ligase C-terminal" evidence="11">
    <location>
        <begin position="338"/>
        <end position="430"/>
    </location>
</feature>
<evidence type="ECO:0000313" key="12">
    <source>
        <dbReference type="EMBL" id="SEG37529.1"/>
    </source>
</evidence>
<evidence type="ECO:0000313" key="13">
    <source>
        <dbReference type="Proteomes" id="UP000236732"/>
    </source>
</evidence>
<dbReference type="InterPro" id="IPR028154">
    <property type="entry name" value="AMP-dep_Lig_C"/>
</dbReference>
<comment type="function">
    <text evidence="9">Catalyzes the activation of phenylacetic acid (PA) to phenylacetyl-CoA (PA-CoA).</text>
</comment>
<dbReference type="FunFam" id="3.40.50.12780:FF:000016">
    <property type="entry name" value="Phenylacetate-coenzyme A ligase"/>
    <property type="match status" value="1"/>
</dbReference>
<dbReference type="NCBIfam" id="TIGR02155">
    <property type="entry name" value="PA_CoA_ligase"/>
    <property type="match status" value="1"/>
</dbReference>
<evidence type="ECO:0000256" key="3">
    <source>
        <dbReference type="ARBA" id="ARBA00022741"/>
    </source>
</evidence>
<sequence>MKLGYPPAPQELDPIERVSRDELMALQLERLQRTLAHAYGDVPLYRRKFDEAGVHPGDCKELADLAKFPFTTKQDLRESYPFGMFAVPRERVARIHASSGTTGRPTVVGYTKNDLDVWAEVMARSIRASGGRPGDIVHVAYGYGLFTGGLGAHYGAERLGCTVVPVSGGMTPRQVRLITDFRPDIIMVTPSYMLALLDEFAAQGLDPRESSLRVGIFGAEPWTERMREEIEDHFEIHAVDIYGLSEVMGPGVANECVESKDGLHVWEDHFYPETVDPFTGIPADEGELVFTSLTKEAMPVVRYRTRDLTRLLPGTARPAFRRMVKVTGRTDDMIILRGVNVFPTQIEELVLRTNGLSPHFQLHLTRPDRLDVMTVRVEARPGFDRGRAEAAQSLRQAVKDGVGVSVEVEVVDPETLERSVGKLKRVIDKRDN</sequence>
<dbReference type="InterPro" id="IPR049623">
    <property type="entry name" value="PA_CoA_lig_proteobact_actino"/>
</dbReference>
<evidence type="ECO:0000256" key="5">
    <source>
        <dbReference type="ARBA" id="ARBA00061566"/>
    </source>
</evidence>
<dbReference type="InterPro" id="IPR045851">
    <property type="entry name" value="AMP-bd_C_sf"/>
</dbReference>
<evidence type="ECO:0000259" key="10">
    <source>
        <dbReference type="Pfam" id="PF00501"/>
    </source>
</evidence>
<dbReference type="InterPro" id="IPR051414">
    <property type="entry name" value="Adenylate-forming_Reductase"/>
</dbReference>
<comment type="similarity">
    <text evidence="5 9">Belongs to the phenylacetyl-CoA ligase family.</text>
</comment>
<dbReference type="Pfam" id="PF14535">
    <property type="entry name" value="AMP-binding_C_2"/>
    <property type="match status" value="1"/>
</dbReference>
<dbReference type="InterPro" id="IPR000873">
    <property type="entry name" value="AMP-dep_synth/lig_dom"/>
</dbReference>
<accession>A0A1H5ZM81</accession>
<dbReference type="Gene3D" id="3.40.50.12780">
    <property type="entry name" value="N-terminal domain of ligase-like"/>
    <property type="match status" value="1"/>
</dbReference>
<dbReference type="PANTHER" id="PTHR43439">
    <property type="entry name" value="PHENYLACETATE-COENZYME A LIGASE"/>
    <property type="match status" value="1"/>
</dbReference>
<reference evidence="12 13" key="1">
    <citation type="submission" date="2016-10" db="EMBL/GenBank/DDBJ databases">
        <authorList>
            <person name="de Groot N.N."/>
        </authorList>
    </citation>
    <scope>NUCLEOTIDE SEQUENCE [LARGE SCALE GENOMIC DNA]</scope>
    <source>
        <strain evidence="12 13">CGMCC 4.7037</strain>
    </source>
</reference>
<evidence type="ECO:0000256" key="4">
    <source>
        <dbReference type="ARBA" id="ARBA00060591"/>
    </source>
</evidence>
<dbReference type="PIRSF" id="PIRSF006444">
    <property type="entry name" value="PaaK"/>
    <property type="match status" value="1"/>
</dbReference>
<organism evidence="12 13">
    <name type="scientific">Nonomuraea solani</name>
    <dbReference type="NCBI Taxonomy" id="1144553"/>
    <lineage>
        <taxon>Bacteria</taxon>
        <taxon>Bacillati</taxon>
        <taxon>Actinomycetota</taxon>
        <taxon>Actinomycetes</taxon>
        <taxon>Streptosporangiales</taxon>
        <taxon>Streptosporangiaceae</taxon>
        <taxon>Nonomuraea</taxon>
    </lineage>
</organism>
<evidence type="ECO:0000256" key="6">
    <source>
        <dbReference type="ARBA" id="ARBA00066629"/>
    </source>
</evidence>
<proteinExistence type="inferred from homology"/>
<dbReference type="InterPro" id="IPR042099">
    <property type="entry name" value="ANL_N_sf"/>
</dbReference>
<evidence type="ECO:0000256" key="1">
    <source>
        <dbReference type="ARBA" id="ARBA00011245"/>
    </source>
</evidence>
<comment type="catalytic activity">
    <reaction evidence="9">
        <text>2-phenylacetate + ATP + CoA = phenylacetyl-CoA + AMP + diphosphate</text>
        <dbReference type="Rhea" id="RHEA:20956"/>
        <dbReference type="ChEBI" id="CHEBI:18401"/>
        <dbReference type="ChEBI" id="CHEBI:30616"/>
        <dbReference type="ChEBI" id="CHEBI:33019"/>
        <dbReference type="ChEBI" id="CHEBI:57287"/>
        <dbReference type="ChEBI" id="CHEBI:57390"/>
        <dbReference type="ChEBI" id="CHEBI:456215"/>
        <dbReference type="EC" id="6.2.1.30"/>
    </reaction>
</comment>
<evidence type="ECO:0000256" key="7">
    <source>
        <dbReference type="ARBA" id="ARBA00068695"/>
    </source>
</evidence>
<dbReference type="OrthoDB" id="580775at2"/>
<evidence type="ECO:0000256" key="8">
    <source>
        <dbReference type="ARBA" id="ARBA00075111"/>
    </source>
</evidence>
<dbReference type="UniPathway" id="UPA00930"/>
<dbReference type="RefSeq" id="WP_103955406.1">
    <property type="nucleotide sequence ID" value="NZ_FNVT01000002.1"/>
</dbReference>
<dbReference type="GO" id="GO:0000166">
    <property type="term" value="F:nucleotide binding"/>
    <property type="evidence" value="ECO:0007669"/>
    <property type="project" value="UniProtKB-KW"/>
</dbReference>